<name>A0A238YWN3_9BACT</name>
<dbReference type="InterPro" id="IPR003746">
    <property type="entry name" value="DUF167"/>
</dbReference>
<dbReference type="EMBL" id="FZOB01000005">
    <property type="protein sequence ID" value="SNR75054.1"/>
    <property type="molecule type" value="Genomic_DNA"/>
</dbReference>
<accession>A0A238YWN3</accession>
<evidence type="ECO:0000313" key="3">
    <source>
        <dbReference type="EMBL" id="SNR75054.1"/>
    </source>
</evidence>
<reference evidence="4" key="1">
    <citation type="submission" date="2017-06" db="EMBL/GenBank/DDBJ databases">
        <authorList>
            <person name="Varghese N."/>
            <person name="Submissions S."/>
        </authorList>
    </citation>
    <scope>NUCLEOTIDE SEQUENCE [LARGE SCALE GENOMIC DNA]</scope>
    <source>
        <strain evidence="4">DSM 15668</strain>
    </source>
</reference>
<protein>
    <recommendedName>
        <fullName evidence="2">UPF0235 protein SAMN06265340_10530</fullName>
    </recommendedName>
</protein>
<dbReference type="GO" id="GO:0005737">
    <property type="term" value="C:cytoplasm"/>
    <property type="evidence" value="ECO:0007669"/>
    <property type="project" value="TreeGrafter"/>
</dbReference>
<dbReference type="Proteomes" id="UP000198405">
    <property type="component" value="Unassembled WGS sequence"/>
</dbReference>
<proteinExistence type="inferred from homology"/>
<dbReference type="SUPFAM" id="SSF69786">
    <property type="entry name" value="YggU-like"/>
    <property type="match status" value="1"/>
</dbReference>
<dbReference type="InterPro" id="IPR036591">
    <property type="entry name" value="YggU-like_sf"/>
</dbReference>
<dbReference type="Gene3D" id="3.30.1200.10">
    <property type="entry name" value="YggU-like"/>
    <property type="match status" value="1"/>
</dbReference>
<evidence type="ECO:0000256" key="2">
    <source>
        <dbReference type="HAMAP-Rule" id="MF_00634"/>
    </source>
</evidence>
<keyword evidence="4" id="KW-1185">Reference proteome</keyword>
<gene>
    <name evidence="3" type="ORF">SAMN06265340_10530</name>
</gene>
<dbReference type="Pfam" id="PF02594">
    <property type="entry name" value="DUF167"/>
    <property type="match status" value="1"/>
</dbReference>
<dbReference type="NCBIfam" id="TIGR00251">
    <property type="entry name" value="DUF167 family protein"/>
    <property type="match status" value="1"/>
</dbReference>
<comment type="similarity">
    <text evidence="1 2">Belongs to the UPF0235 family.</text>
</comment>
<dbReference type="PANTHER" id="PTHR13420">
    <property type="entry name" value="UPF0235 PROTEIN C15ORF40"/>
    <property type="match status" value="1"/>
</dbReference>
<evidence type="ECO:0000313" key="4">
    <source>
        <dbReference type="Proteomes" id="UP000198405"/>
    </source>
</evidence>
<sequence length="87" mass="9823">MKVQPKAKMNRIVKVENGKLKVKVTAPPENGKANDSVINLLSKELKISKSSFEVIKGLLNREKVILIKSEKIDEVEKKLQNLLKKLT</sequence>
<organism evidence="3 4">
    <name type="scientific">Desulfurobacterium atlanticum</name>
    <dbReference type="NCBI Taxonomy" id="240169"/>
    <lineage>
        <taxon>Bacteria</taxon>
        <taxon>Pseudomonadati</taxon>
        <taxon>Aquificota</taxon>
        <taxon>Aquificia</taxon>
        <taxon>Desulfurobacteriales</taxon>
        <taxon>Desulfurobacteriaceae</taxon>
        <taxon>Desulfurobacterium</taxon>
    </lineage>
</organism>
<dbReference type="PANTHER" id="PTHR13420:SF7">
    <property type="entry name" value="UPF0235 PROTEIN C15ORF40"/>
    <property type="match status" value="1"/>
</dbReference>
<dbReference type="HAMAP" id="MF_00634">
    <property type="entry name" value="UPF0235"/>
    <property type="match status" value="1"/>
</dbReference>
<dbReference type="SMART" id="SM01152">
    <property type="entry name" value="DUF167"/>
    <property type="match status" value="1"/>
</dbReference>
<evidence type="ECO:0000256" key="1">
    <source>
        <dbReference type="ARBA" id="ARBA00010364"/>
    </source>
</evidence>
<dbReference type="AlphaFoldDB" id="A0A238YWN3"/>